<protein>
    <submittedName>
        <fullName evidence="1">Uncharacterized protein</fullName>
    </submittedName>
</protein>
<comment type="caution">
    <text evidence="1">The sequence shown here is derived from an EMBL/GenBank/DDBJ whole genome shotgun (WGS) entry which is preliminary data.</text>
</comment>
<sequence length="100" mass="10698">MSLFARTCSLLNDRDRSLEMSKKSGNSGSKMPAMTGLAYVEPAKTTVSVNAVKGEATKQSSSVSSSGELKSGYPDVYTGVLKKYITYDNNGRRGYAGIDD</sequence>
<dbReference type="EMBL" id="JAUHHV010000001">
    <property type="protein sequence ID" value="KAK1438094.1"/>
    <property type="molecule type" value="Genomic_DNA"/>
</dbReference>
<name>A0AAD8PA19_TARER</name>
<accession>A0AAD8PA19</accession>
<evidence type="ECO:0000313" key="1">
    <source>
        <dbReference type="EMBL" id="KAK1438094.1"/>
    </source>
</evidence>
<evidence type="ECO:0000313" key="2">
    <source>
        <dbReference type="Proteomes" id="UP001229421"/>
    </source>
</evidence>
<proteinExistence type="predicted"/>
<dbReference type="Proteomes" id="UP001229421">
    <property type="component" value="Unassembled WGS sequence"/>
</dbReference>
<keyword evidence="2" id="KW-1185">Reference proteome</keyword>
<organism evidence="1 2">
    <name type="scientific">Tagetes erecta</name>
    <name type="common">African marigold</name>
    <dbReference type="NCBI Taxonomy" id="13708"/>
    <lineage>
        <taxon>Eukaryota</taxon>
        <taxon>Viridiplantae</taxon>
        <taxon>Streptophyta</taxon>
        <taxon>Embryophyta</taxon>
        <taxon>Tracheophyta</taxon>
        <taxon>Spermatophyta</taxon>
        <taxon>Magnoliopsida</taxon>
        <taxon>eudicotyledons</taxon>
        <taxon>Gunneridae</taxon>
        <taxon>Pentapetalae</taxon>
        <taxon>asterids</taxon>
        <taxon>campanulids</taxon>
        <taxon>Asterales</taxon>
        <taxon>Asteraceae</taxon>
        <taxon>Asteroideae</taxon>
        <taxon>Heliantheae alliance</taxon>
        <taxon>Tageteae</taxon>
        <taxon>Tagetes</taxon>
    </lineage>
</organism>
<dbReference type="AlphaFoldDB" id="A0AAD8PA19"/>
<gene>
    <name evidence="1" type="ORF">QVD17_03897</name>
</gene>
<reference evidence="1" key="1">
    <citation type="journal article" date="2023" name="bioRxiv">
        <title>Improved chromosome-level genome assembly for marigold (Tagetes erecta).</title>
        <authorList>
            <person name="Jiang F."/>
            <person name="Yuan L."/>
            <person name="Wang S."/>
            <person name="Wang H."/>
            <person name="Xu D."/>
            <person name="Wang A."/>
            <person name="Fan W."/>
        </authorList>
    </citation>
    <scope>NUCLEOTIDE SEQUENCE</scope>
    <source>
        <strain evidence="1">WSJ</strain>
        <tissue evidence="1">Leaf</tissue>
    </source>
</reference>